<organism evidence="7 8">
    <name type="scientific">Phytohabitans aurantiacus</name>
    <dbReference type="NCBI Taxonomy" id="3016789"/>
    <lineage>
        <taxon>Bacteria</taxon>
        <taxon>Bacillati</taxon>
        <taxon>Actinomycetota</taxon>
        <taxon>Actinomycetes</taxon>
        <taxon>Micromonosporales</taxon>
        <taxon>Micromonosporaceae</taxon>
    </lineage>
</organism>
<dbReference type="EMBL" id="BSDI01000014">
    <property type="protein sequence ID" value="GLH98167.1"/>
    <property type="molecule type" value="Genomic_DNA"/>
</dbReference>
<comment type="subcellular location">
    <subcellularLocation>
        <location evidence="1">Membrane</location>
        <topology evidence="1">Multi-pass membrane protein</topology>
    </subcellularLocation>
</comment>
<evidence type="ECO:0000256" key="5">
    <source>
        <dbReference type="SAM" id="Phobius"/>
    </source>
</evidence>
<dbReference type="Proteomes" id="UP001144280">
    <property type="component" value="Unassembled WGS sequence"/>
</dbReference>
<evidence type="ECO:0000256" key="2">
    <source>
        <dbReference type="ARBA" id="ARBA00022692"/>
    </source>
</evidence>
<keyword evidence="4 5" id="KW-0472">Membrane</keyword>
<keyword evidence="3 5" id="KW-1133">Transmembrane helix</keyword>
<reference evidence="7" key="1">
    <citation type="submission" date="2022-12" db="EMBL/GenBank/DDBJ databases">
        <title>New Phytohabitans aurantiacus sp. RD004123 nov., an actinomycete isolated from soil.</title>
        <authorList>
            <person name="Triningsih D.W."/>
            <person name="Harunari E."/>
            <person name="Igarashi Y."/>
        </authorList>
    </citation>
    <scope>NUCLEOTIDE SEQUENCE</scope>
    <source>
        <strain evidence="7">RD004123</strain>
    </source>
</reference>
<evidence type="ECO:0000256" key="1">
    <source>
        <dbReference type="ARBA" id="ARBA00004141"/>
    </source>
</evidence>
<evidence type="ECO:0000256" key="4">
    <source>
        <dbReference type="ARBA" id="ARBA00023136"/>
    </source>
</evidence>
<keyword evidence="2 5" id="KW-0812">Transmembrane</keyword>
<proteinExistence type="predicted"/>
<dbReference type="Pfam" id="PF07291">
    <property type="entry name" value="MauE"/>
    <property type="match status" value="1"/>
</dbReference>
<name>A0ABQ5QVV9_9ACTN</name>
<evidence type="ECO:0000313" key="7">
    <source>
        <dbReference type="EMBL" id="GLH98167.1"/>
    </source>
</evidence>
<sequence length="181" mass="18324">MDVAVVAAILTVSGVLAISIISKVRTRAGFEAFADAITGLRVSSARWSRPMAVAAIAAETVVLALVVWPAGAPVGLAAAVLLFGTFTVVLARAVRLGSTSGCHCFGPTSAPVAWRHVMRSGFLATASLAGLLGMIALPSVSLGSLDPPLILAAASAAGVAVVVLVWLDDLTWLLRGATPAR</sequence>
<feature type="transmembrane region" description="Helical" evidence="5">
    <location>
        <begin position="117"/>
        <end position="137"/>
    </location>
</feature>
<accession>A0ABQ5QVV9</accession>
<evidence type="ECO:0000313" key="8">
    <source>
        <dbReference type="Proteomes" id="UP001144280"/>
    </source>
</evidence>
<protein>
    <recommendedName>
        <fullName evidence="6">Methylamine utilisation protein MauE domain-containing protein</fullName>
    </recommendedName>
</protein>
<comment type="caution">
    <text evidence="7">The sequence shown here is derived from an EMBL/GenBank/DDBJ whole genome shotgun (WGS) entry which is preliminary data.</text>
</comment>
<keyword evidence="8" id="KW-1185">Reference proteome</keyword>
<feature type="transmembrane region" description="Helical" evidence="5">
    <location>
        <begin position="6"/>
        <end position="24"/>
    </location>
</feature>
<dbReference type="RefSeq" id="WP_281896799.1">
    <property type="nucleotide sequence ID" value="NZ_BSDI01000014.1"/>
</dbReference>
<gene>
    <name evidence="7" type="ORF">Pa4123_34420</name>
</gene>
<feature type="transmembrane region" description="Helical" evidence="5">
    <location>
        <begin position="149"/>
        <end position="167"/>
    </location>
</feature>
<evidence type="ECO:0000259" key="6">
    <source>
        <dbReference type="Pfam" id="PF07291"/>
    </source>
</evidence>
<dbReference type="InterPro" id="IPR009908">
    <property type="entry name" value="Methylamine_util_MauE"/>
</dbReference>
<feature type="transmembrane region" description="Helical" evidence="5">
    <location>
        <begin position="51"/>
        <end position="70"/>
    </location>
</feature>
<evidence type="ECO:0000256" key="3">
    <source>
        <dbReference type="ARBA" id="ARBA00022989"/>
    </source>
</evidence>
<feature type="domain" description="Methylamine utilisation protein MauE" evidence="6">
    <location>
        <begin position="4"/>
        <end position="132"/>
    </location>
</feature>
<feature type="transmembrane region" description="Helical" evidence="5">
    <location>
        <begin position="76"/>
        <end position="96"/>
    </location>
</feature>